<comment type="subunit">
    <text evidence="9">Interacts (via SNAG domain) with LIMD1 (via LIM domains), WTIP (via LIM domains) and AJUBA (via LIM domains).</text>
</comment>
<feature type="domain" description="C2H2-type" evidence="14">
    <location>
        <begin position="324"/>
        <end position="350"/>
    </location>
</feature>
<feature type="domain" description="C2H2-type" evidence="14">
    <location>
        <begin position="268"/>
        <end position="295"/>
    </location>
</feature>
<dbReference type="InterPro" id="IPR036236">
    <property type="entry name" value="Znf_C2H2_sf"/>
</dbReference>
<protein>
    <recommendedName>
        <fullName evidence="10">Transcriptional repressor scratch 1</fullName>
    </recommendedName>
    <alternativeName>
        <fullName evidence="11">Scratch homolog 1 zinc finger protein</fullName>
    </alternativeName>
</protein>
<keyword evidence="6" id="KW-0238">DNA-binding</keyword>
<dbReference type="PROSITE" id="PS50157">
    <property type="entry name" value="ZINC_FINGER_C2H2_2"/>
    <property type="match status" value="4"/>
</dbReference>
<organism evidence="15 16">
    <name type="scientific">Littorina saxatilis</name>
    <dbReference type="NCBI Taxonomy" id="31220"/>
    <lineage>
        <taxon>Eukaryota</taxon>
        <taxon>Metazoa</taxon>
        <taxon>Spiralia</taxon>
        <taxon>Lophotrochozoa</taxon>
        <taxon>Mollusca</taxon>
        <taxon>Gastropoda</taxon>
        <taxon>Caenogastropoda</taxon>
        <taxon>Littorinimorpha</taxon>
        <taxon>Littorinoidea</taxon>
        <taxon>Littorinidae</taxon>
        <taxon>Littorina</taxon>
    </lineage>
</organism>
<dbReference type="GO" id="GO:0008270">
    <property type="term" value="F:zinc ion binding"/>
    <property type="evidence" value="ECO:0007669"/>
    <property type="project" value="UniProtKB-KW"/>
</dbReference>
<feature type="domain" description="C2H2-type" evidence="14">
    <location>
        <begin position="296"/>
        <end position="323"/>
    </location>
</feature>
<comment type="similarity">
    <text evidence="8">Belongs to the snail C2H2-type zinc-finger protein family.</text>
</comment>
<proteinExistence type="inferred from homology"/>
<evidence type="ECO:0000256" key="12">
    <source>
        <dbReference type="PROSITE-ProRule" id="PRU00042"/>
    </source>
</evidence>
<keyword evidence="16" id="KW-1185">Reference proteome</keyword>
<evidence type="ECO:0000313" key="16">
    <source>
        <dbReference type="Proteomes" id="UP001374579"/>
    </source>
</evidence>
<feature type="region of interest" description="Disordered" evidence="13">
    <location>
        <begin position="108"/>
        <end position="150"/>
    </location>
</feature>
<feature type="region of interest" description="Disordered" evidence="13">
    <location>
        <begin position="222"/>
        <end position="241"/>
    </location>
</feature>
<comment type="subcellular location">
    <subcellularLocation>
        <location evidence="1">Nucleus</location>
    </subcellularLocation>
</comment>
<feature type="compositionally biased region" description="Basic and acidic residues" evidence="13">
    <location>
        <begin position="120"/>
        <end position="137"/>
    </location>
</feature>
<keyword evidence="3" id="KW-0677">Repeat</keyword>
<dbReference type="InterPro" id="IPR013087">
    <property type="entry name" value="Znf_C2H2_type"/>
</dbReference>
<name>A0AAN9GPU5_9CAEN</name>
<evidence type="ECO:0000256" key="5">
    <source>
        <dbReference type="ARBA" id="ARBA00022833"/>
    </source>
</evidence>
<dbReference type="FunFam" id="3.30.160.60:FF:000207">
    <property type="entry name" value="zinc finger protein SNAI2"/>
    <property type="match status" value="1"/>
</dbReference>
<dbReference type="GO" id="GO:0000981">
    <property type="term" value="F:DNA-binding transcription factor activity, RNA polymerase II-specific"/>
    <property type="evidence" value="ECO:0007669"/>
    <property type="project" value="TreeGrafter"/>
</dbReference>
<comment type="caution">
    <text evidence="15">The sequence shown here is derived from an EMBL/GenBank/DDBJ whole genome shotgun (WGS) entry which is preliminary data.</text>
</comment>
<accession>A0AAN9GPU5</accession>
<evidence type="ECO:0000256" key="4">
    <source>
        <dbReference type="ARBA" id="ARBA00022771"/>
    </source>
</evidence>
<dbReference type="InterPro" id="IPR050527">
    <property type="entry name" value="Snail/Krueppel_Znf"/>
</dbReference>
<evidence type="ECO:0000256" key="1">
    <source>
        <dbReference type="ARBA" id="ARBA00004123"/>
    </source>
</evidence>
<dbReference type="GO" id="GO:0005634">
    <property type="term" value="C:nucleus"/>
    <property type="evidence" value="ECO:0007669"/>
    <property type="project" value="UniProtKB-SubCell"/>
</dbReference>
<reference evidence="15 16" key="1">
    <citation type="submission" date="2024-02" db="EMBL/GenBank/DDBJ databases">
        <title>Chromosome-scale genome assembly of the rough periwinkle Littorina saxatilis.</title>
        <authorList>
            <person name="De Jode A."/>
            <person name="Faria R."/>
            <person name="Formenti G."/>
            <person name="Sims Y."/>
            <person name="Smith T.P."/>
            <person name="Tracey A."/>
            <person name="Wood J.M.D."/>
            <person name="Zagrodzka Z.B."/>
            <person name="Johannesson K."/>
            <person name="Butlin R.K."/>
            <person name="Leder E.H."/>
        </authorList>
    </citation>
    <scope>NUCLEOTIDE SEQUENCE [LARGE SCALE GENOMIC DNA]</scope>
    <source>
        <strain evidence="15">Snail1</strain>
        <tissue evidence="15">Muscle</tissue>
    </source>
</reference>
<dbReference type="SMART" id="SM00355">
    <property type="entry name" value="ZnF_C2H2"/>
    <property type="match status" value="5"/>
</dbReference>
<evidence type="ECO:0000313" key="15">
    <source>
        <dbReference type="EMBL" id="KAK7114470.1"/>
    </source>
</evidence>
<dbReference type="Pfam" id="PF00096">
    <property type="entry name" value="zf-C2H2"/>
    <property type="match status" value="5"/>
</dbReference>
<evidence type="ECO:0000256" key="2">
    <source>
        <dbReference type="ARBA" id="ARBA00022723"/>
    </source>
</evidence>
<evidence type="ECO:0000256" key="8">
    <source>
        <dbReference type="ARBA" id="ARBA00037948"/>
    </source>
</evidence>
<dbReference type="PANTHER" id="PTHR24388">
    <property type="entry name" value="ZINC FINGER PROTEIN"/>
    <property type="match status" value="1"/>
</dbReference>
<dbReference type="Gene3D" id="3.30.160.60">
    <property type="entry name" value="Classic Zinc Finger"/>
    <property type="match status" value="4"/>
</dbReference>
<feature type="compositionally biased region" description="Low complexity" evidence="13">
    <location>
        <begin position="192"/>
        <end position="205"/>
    </location>
</feature>
<dbReference type="PROSITE" id="PS00028">
    <property type="entry name" value="ZINC_FINGER_C2H2_1"/>
    <property type="match status" value="3"/>
</dbReference>
<dbReference type="GO" id="GO:0000978">
    <property type="term" value="F:RNA polymerase II cis-regulatory region sequence-specific DNA binding"/>
    <property type="evidence" value="ECO:0007669"/>
    <property type="project" value="TreeGrafter"/>
</dbReference>
<keyword evidence="2" id="KW-0479">Metal-binding</keyword>
<feature type="domain" description="C2H2-type" evidence="14">
    <location>
        <begin position="211"/>
        <end position="238"/>
    </location>
</feature>
<gene>
    <name evidence="15" type="ORF">V1264_000525</name>
</gene>
<dbReference type="AlphaFoldDB" id="A0AAN9GPU5"/>
<keyword evidence="7" id="KW-0539">Nucleus</keyword>
<dbReference type="FunFam" id="3.30.160.60:FF:000043">
    <property type="entry name" value="Scratch family zinc finger 2"/>
    <property type="match status" value="1"/>
</dbReference>
<evidence type="ECO:0000256" key="3">
    <source>
        <dbReference type="ARBA" id="ARBA00022737"/>
    </source>
</evidence>
<dbReference type="SUPFAM" id="SSF57667">
    <property type="entry name" value="beta-beta-alpha zinc fingers"/>
    <property type="match status" value="3"/>
</dbReference>
<keyword evidence="4 12" id="KW-0863">Zinc-finger</keyword>
<evidence type="ECO:0000256" key="13">
    <source>
        <dbReference type="SAM" id="MobiDB-lite"/>
    </source>
</evidence>
<feature type="region of interest" description="Disordered" evidence="13">
    <location>
        <begin position="168"/>
        <end position="206"/>
    </location>
</feature>
<evidence type="ECO:0000256" key="11">
    <source>
        <dbReference type="ARBA" id="ARBA00083685"/>
    </source>
</evidence>
<sequence>MPRSFLVKKSLKGEDAGYHSYRVREAYDHDVLDVSLKAVTPYTPYTPPALPAAAVPLTVRVNNGYIHDVIPSPIIQNGGDAEKDHIEASTPLLESESAATESFLYHHHQHLQQQQQEELEPQHPQDREKDEVENREGDAEENDQSHFFNNGVTVGYTYDAFFISDGRSKRKNSLDSTDSSGLDELRSHHHSGSSSSTSGDSVSSVKGRQRYTCNECGKDYATSSNLSRHKQTHRSLDSKNAKQCPHCDKVYVSMPALSMHILTHDLRHSCTVCGKTFSRPWLLQGHMRSHTGEKPYGCAHCGKAFADRSNLRAHMQTHSAFKHYTCNRCNKSFALKSYLNKHYESACIKE</sequence>
<evidence type="ECO:0000256" key="6">
    <source>
        <dbReference type="ARBA" id="ARBA00023125"/>
    </source>
</evidence>
<dbReference type="FunFam" id="3.30.160.60:FF:000706">
    <property type="entry name" value="Zinc finger protein"/>
    <property type="match status" value="1"/>
</dbReference>
<evidence type="ECO:0000256" key="9">
    <source>
        <dbReference type="ARBA" id="ARBA00064979"/>
    </source>
</evidence>
<dbReference type="EMBL" id="JBAMIC010000001">
    <property type="protein sequence ID" value="KAK7114470.1"/>
    <property type="molecule type" value="Genomic_DNA"/>
</dbReference>
<evidence type="ECO:0000256" key="7">
    <source>
        <dbReference type="ARBA" id="ARBA00023242"/>
    </source>
</evidence>
<dbReference type="Proteomes" id="UP001374579">
    <property type="component" value="Unassembled WGS sequence"/>
</dbReference>
<evidence type="ECO:0000256" key="10">
    <source>
        <dbReference type="ARBA" id="ARBA00071743"/>
    </source>
</evidence>
<evidence type="ECO:0000259" key="14">
    <source>
        <dbReference type="PROSITE" id="PS50157"/>
    </source>
</evidence>
<dbReference type="FunFam" id="3.30.160.60:FF:000169">
    <property type="entry name" value="transcriptional repressor scratch 2"/>
    <property type="match status" value="1"/>
</dbReference>
<dbReference type="PANTHER" id="PTHR24388:SF38">
    <property type="entry name" value="PROTEIN SNAIL"/>
    <property type="match status" value="1"/>
</dbReference>
<keyword evidence="5" id="KW-0862">Zinc</keyword>